<dbReference type="AlphaFoldDB" id="A0AAW1L6Y0"/>
<name>A0AAW1L6Y0_POPJA</name>
<organism evidence="1 2">
    <name type="scientific">Popillia japonica</name>
    <name type="common">Japanese beetle</name>
    <dbReference type="NCBI Taxonomy" id="7064"/>
    <lineage>
        <taxon>Eukaryota</taxon>
        <taxon>Metazoa</taxon>
        <taxon>Ecdysozoa</taxon>
        <taxon>Arthropoda</taxon>
        <taxon>Hexapoda</taxon>
        <taxon>Insecta</taxon>
        <taxon>Pterygota</taxon>
        <taxon>Neoptera</taxon>
        <taxon>Endopterygota</taxon>
        <taxon>Coleoptera</taxon>
        <taxon>Polyphaga</taxon>
        <taxon>Scarabaeiformia</taxon>
        <taxon>Scarabaeidae</taxon>
        <taxon>Rutelinae</taxon>
        <taxon>Popillia</taxon>
    </lineage>
</organism>
<sequence>MERSKIGSGRSSTTSISVTLEYMTGIKKKRKPNNADHIVFRRKKVLRDHELYQIMRYLQRPHQVFVKILSVWNTTFLEMINPKSSQADFRWNEL</sequence>
<comment type="caution">
    <text evidence="1">The sequence shown here is derived from an EMBL/GenBank/DDBJ whole genome shotgun (WGS) entry which is preliminary data.</text>
</comment>
<dbReference type="EMBL" id="JASPKY010000159">
    <property type="protein sequence ID" value="KAK9729613.1"/>
    <property type="molecule type" value="Genomic_DNA"/>
</dbReference>
<evidence type="ECO:0000313" key="2">
    <source>
        <dbReference type="Proteomes" id="UP001458880"/>
    </source>
</evidence>
<evidence type="ECO:0000313" key="1">
    <source>
        <dbReference type="EMBL" id="KAK9729613.1"/>
    </source>
</evidence>
<gene>
    <name evidence="1" type="ORF">QE152_g15849</name>
</gene>
<proteinExistence type="predicted"/>
<dbReference type="Proteomes" id="UP001458880">
    <property type="component" value="Unassembled WGS sequence"/>
</dbReference>
<protein>
    <submittedName>
        <fullName evidence="1">Uncharacterized protein</fullName>
    </submittedName>
</protein>
<keyword evidence="2" id="KW-1185">Reference proteome</keyword>
<accession>A0AAW1L6Y0</accession>
<reference evidence="1 2" key="1">
    <citation type="journal article" date="2024" name="BMC Genomics">
        <title>De novo assembly and annotation of Popillia japonica's genome with initial clues to its potential as an invasive pest.</title>
        <authorList>
            <person name="Cucini C."/>
            <person name="Boschi S."/>
            <person name="Funari R."/>
            <person name="Cardaioli E."/>
            <person name="Iannotti N."/>
            <person name="Marturano G."/>
            <person name="Paoli F."/>
            <person name="Bruttini M."/>
            <person name="Carapelli A."/>
            <person name="Frati F."/>
            <person name="Nardi F."/>
        </authorList>
    </citation>
    <scope>NUCLEOTIDE SEQUENCE [LARGE SCALE GENOMIC DNA]</scope>
    <source>
        <strain evidence="1">DMR45628</strain>
    </source>
</reference>